<dbReference type="Proteomes" id="UP000005777">
    <property type="component" value="Unassembled WGS sequence"/>
</dbReference>
<dbReference type="InterPro" id="IPR029039">
    <property type="entry name" value="Flavoprotein-like_sf"/>
</dbReference>
<dbReference type="AlphaFoldDB" id="W5II99"/>
<dbReference type="InterPro" id="IPR005025">
    <property type="entry name" value="FMN_Rdtase-like_dom"/>
</dbReference>
<feature type="domain" description="NADPH-dependent FMN reductase-like" evidence="1">
    <location>
        <begin position="3"/>
        <end position="146"/>
    </location>
</feature>
<dbReference type="Pfam" id="PF03358">
    <property type="entry name" value="FMN_red"/>
    <property type="match status" value="1"/>
</dbReference>
<dbReference type="RefSeq" id="WP_006292564.1">
    <property type="nucleotide sequence ID" value="NZ_GG770225.1"/>
</dbReference>
<keyword evidence="3" id="KW-1185">Reference proteome</keyword>
<proteinExistence type="predicted"/>
<organism evidence="2 3">
    <name type="scientific">Scardovia inopinata F0304</name>
    <dbReference type="NCBI Taxonomy" id="641146"/>
    <lineage>
        <taxon>Bacteria</taxon>
        <taxon>Bacillati</taxon>
        <taxon>Actinomycetota</taxon>
        <taxon>Actinomycetes</taxon>
        <taxon>Bifidobacteriales</taxon>
        <taxon>Bifidobacteriaceae</taxon>
        <taxon>Scardovia</taxon>
    </lineage>
</organism>
<dbReference type="EMBL" id="ADCX01000002">
    <property type="protein sequence ID" value="EFG26602.1"/>
    <property type="molecule type" value="Genomic_DNA"/>
</dbReference>
<dbReference type="SUPFAM" id="SSF52218">
    <property type="entry name" value="Flavoproteins"/>
    <property type="match status" value="1"/>
</dbReference>
<protein>
    <recommendedName>
        <fullName evidence="1">NADPH-dependent FMN reductase-like domain-containing protein</fullName>
    </recommendedName>
</protein>
<evidence type="ECO:0000313" key="3">
    <source>
        <dbReference type="Proteomes" id="UP000005777"/>
    </source>
</evidence>
<dbReference type="InterPro" id="IPR050712">
    <property type="entry name" value="NAD(P)H-dep_reductase"/>
</dbReference>
<dbReference type="eggNOG" id="COG0431">
    <property type="taxonomic scope" value="Bacteria"/>
</dbReference>
<sequence length="183" mass="19595">MAKILMVVGSNRTNSYNRQLADAIVKEIGDRAEVSFLDYRNVPLFNQDEEFPAPESVQEARAAFDAADGIWVVTPQYNDSYPGLVKNLLDWMSRATEQGVMESASTQGAKLTISSAAGNTAGAAVIEKAKELGEFIGMKVMADPVAGIALSGESWQTGNLILSDSDKKAVADQAAAFLDFIAQ</sequence>
<dbReference type="GO" id="GO:0010181">
    <property type="term" value="F:FMN binding"/>
    <property type="evidence" value="ECO:0007669"/>
    <property type="project" value="TreeGrafter"/>
</dbReference>
<dbReference type="GO" id="GO:0005829">
    <property type="term" value="C:cytosol"/>
    <property type="evidence" value="ECO:0007669"/>
    <property type="project" value="TreeGrafter"/>
</dbReference>
<reference evidence="2 3" key="1">
    <citation type="submission" date="2012-01" db="EMBL/GenBank/DDBJ databases">
        <title>The Genome Sequence of Scardovia inopinata F0304.</title>
        <authorList>
            <consortium name="The Broad Institute Genome Sequencing Platform"/>
            <person name="Ward D."/>
            <person name="Earl A."/>
            <person name="Feldgarden M."/>
            <person name="Gevers D."/>
            <person name="Young S."/>
            <person name="Zeng Q."/>
            <person name="Koehrsen M."/>
            <person name="Alvarado L."/>
            <person name="Berlin A.M."/>
            <person name="Borenstein D."/>
            <person name="Chapman S.B."/>
            <person name="Chen Z."/>
            <person name="Engels R."/>
            <person name="Freedman E."/>
            <person name="Gellesch M."/>
            <person name="Goldberg J."/>
            <person name="Griggs A."/>
            <person name="Gujja S."/>
            <person name="Heilman E.R."/>
            <person name="Heiman D.I."/>
            <person name="Hepburn T.A."/>
            <person name="Howarth C."/>
            <person name="Jen D."/>
            <person name="Larson L."/>
            <person name="Mehta T."/>
            <person name="Park D."/>
            <person name="Pearson M."/>
            <person name="Richards J."/>
            <person name="Roberts A."/>
            <person name="Saif S."/>
            <person name="Shea T.D."/>
            <person name="Shenoy N."/>
            <person name="Sisk P."/>
            <person name="Stolte C."/>
            <person name="Sykes S.N."/>
            <person name="Walk T."/>
            <person name="White J."/>
            <person name="Yandava C."/>
            <person name="Izard J."/>
            <person name="Baranova O.V."/>
            <person name="Blanton J.M."/>
            <person name="Tanner A.C."/>
            <person name="Dewhirst F."/>
            <person name="Haas B."/>
            <person name="Nusbaum C."/>
            <person name="Birren B."/>
        </authorList>
    </citation>
    <scope>NUCLEOTIDE SEQUENCE [LARGE SCALE GENOMIC DNA]</scope>
    <source>
        <strain evidence="2 3">F0304</strain>
    </source>
</reference>
<dbReference type="PANTHER" id="PTHR30543">
    <property type="entry name" value="CHROMATE REDUCTASE"/>
    <property type="match status" value="1"/>
</dbReference>
<dbReference type="HOGENOM" id="CLU_055322_4_2_11"/>
<dbReference type="PANTHER" id="PTHR30543:SF21">
    <property type="entry name" value="NAD(P)H-DEPENDENT FMN REDUCTASE LOT6"/>
    <property type="match status" value="1"/>
</dbReference>
<accession>W5II99</accession>
<evidence type="ECO:0000259" key="1">
    <source>
        <dbReference type="Pfam" id="PF03358"/>
    </source>
</evidence>
<comment type="caution">
    <text evidence="2">The sequence shown here is derived from an EMBL/GenBank/DDBJ whole genome shotgun (WGS) entry which is preliminary data.</text>
</comment>
<name>W5II99_SCAIO</name>
<gene>
    <name evidence="2" type="ORF">HMPREF9020_00224</name>
</gene>
<dbReference type="GO" id="GO:0016491">
    <property type="term" value="F:oxidoreductase activity"/>
    <property type="evidence" value="ECO:0007669"/>
    <property type="project" value="InterPro"/>
</dbReference>
<dbReference type="Gene3D" id="3.40.50.360">
    <property type="match status" value="1"/>
</dbReference>
<evidence type="ECO:0000313" key="2">
    <source>
        <dbReference type="EMBL" id="EFG26602.1"/>
    </source>
</evidence>